<dbReference type="SUPFAM" id="SSF53448">
    <property type="entry name" value="Nucleotide-diphospho-sugar transferases"/>
    <property type="match status" value="1"/>
</dbReference>
<sequence length="323" mass="37014">MDNILLSIIIPAYNSGKFLSNTLSSLISQDLSFCEIIIINDGSTDNTEKICKEFAGRCKEIRYISQKNQGVSIARNAGIEEANGKYIYFFDSDDALTADSLSFFRATLNSLPENTPVFAFGYEMRRNGVLVKNYVKKSLDGKLFASRELQEIFFSKKLSCHICSCIYGKNFILKNKILFTPNVKIGEDVEFIIKAVCCANSLYYSKRICFIYQLRDDSTMKGYSTYSINRLHSFELLRDCVLRLKSSIICSENKLNFFVANLYASNLFAYLNSDLKNRYINNKFLQNKKVLSCFISGKFLNWCGICILRYVPIKILFVLFGKY</sequence>
<dbReference type="GO" id="GO:0016758">
    <property type="term" value="F:hexosyltransferase activity"/>
    <property type="evidence" value="ECO:0007669"/>
    <property type="project" value="UniProtKB-ARBA"/>
</dbReference>
<dbReference type="EMBL" id="CP061839">
    <property type="protein sequence ID" value="QOW61722.1"/>
    <property type="molecule type" value="Genomic_DNA"/>
</dbReference>
<protein>
    <submittedName>
        <fullName evidence="4">Glycosyltransferase</fullName>
    </submittedName>
</protein>
<feature type="domain" description="Glycosyltransferase 2-like" evidence="3">
    <location>
        <begin position="7"/>
        <end position="110"/>
    </location>
</feature>
<dbReference type="InterPro" id="IPR001173">
    <property type="entry name" value="Glyco_trans_2-like"/>
</dbReference>
<evidence type="ECO:0000313" key="5">
    <source>
        <dbReference type="Proteomes" id="UP000593915"/>
    </source>
</evidence>
<reference evidence="4 5" key="1">
    <citation type="submission" date="2020-09" db="EMBL/GenBank/DDBJ databases">
        <title>Characterization of Treponema spp. from bovine digital dermatitis in Korea.</title>
        <authorList>
            <person name="Espiritu H.M."/>
            <person name="Cho Y.I."/>
            <person name="Mamuad L."/>
        </authorList>
    </citation>
    <scope>NUCLEOTIDE SEQUENCE [LARGE SCALE GENOMIC DNA]</scope>
    <source>
        <strain evidence="4 5">KS1</strain>
    </source>
</reference>
<evidence type="ECO:0000256" key="1">
    <source>
        <dbReference type="ARBA" id="ARBA00022676"/>
    </source>
</evidence>
<proteinExistence type="predicted"/>
<name>A0A7S6WR70_9SPIR</name>
<dbReference type="PANTHER" id="PTHR22916">
    <property type="entry name" value="GLYCOSYLTRANSFERASE"/>
    <property type="match status" value="1"/>
</dbReference>
<gene>
    <name evidence="4" type="ORF">IFE08_04945</name>
</gene>
<keyword evidence="2 4" id="KW-0808">Transferase</keyword>
<evidence type="ECO:0000313" key="4">
    <source>
        <dbReference type="EMBL" id="QOW61722.1"/>
    </source>
</evidence>
<accession>A0A7S6WR70</accession>
<evidence type="ECO:0000256" key="2">
    <source>
        <dbReference type="ARBA" id="ARBA00022679"/>
    </source>
</evidence>
<dbReference type="RefSeq" id="WP_194077251.1">
    <property type="nucleotide sequence ID" value="NZ_CP061839.1"/>
</dbReference>
<dbReference type="Proteomes" id="UP000593915">
    <property type="component" value="Chromosome"/>
</dbReference>
<evidence type="ECO:0000259" key="3">
    <source>
        <dbReference type="Pfam" id="PF00535"/>
    </source>
</evidence>
<dbReference type="PANTHER" id="PTHR22916:SF51">
    <property type="entry name" value="GLYCOSYLTRANSFERASE EPSH-RELATED"/>
    <property type="match status" value="1"/>
</dbReference>
<dbReference type="CDD" id="cd00761">
    <property type="entry name" value="Glyco_tranf_GTA_type"/>
    <property type="match status" value="1"/>
</dbReference>
<dbReference type="AlphaFoldDB" id="A0A7S6WR70"/>
<dbReference type="Pfam" id="PF00535">
    <property type="entry name" value="Glycos_transf_2"/>
    <property type="match status" value="1"/>
</dbReference>
<keyword evidence="1" id="KW-0328">Glycosyltransferase</keyword>
<dbReference type="Gene3D" id="3.90.550.10">
    <property type="entry name" value="Spore Coat Polysaccharide Biosynthesis Protein SpsA, Chain A"/>
    <property type="match status" value="1"/>
</dbReference>
<organism evidence="4 5">
    <name type="scientific">Treponema pedis</name>
    <dbReference type="NCBI Taxonomy" id="409322"/>
    <lineage>
        <taxon>Bacteria</taxon>
        <taxon>Pseudomonadati</taxon>
        <taxon>Spirochaetota</taxon>
        <taxon>Spirochaetia</taxon>
        <taxon>Spirochaetales</taxon>
        <taxon>Treponemataceae</taxon>
        <taxon>Treponema</taxon>
    </lineage>
</organism>
<dbReference type="InterPro" id="IPR029044">
    <property type="entry name" value="Nucleotide-diphossugar_trans"/>
</dbReference>